<dbReference type="EC" id="3.1.3.16" evidence="4"/>
<dbReference type="InterPro" id="IPR004843">
    <property type="entry name" value="Calcineurin-like_PHP"/>
</dbReference>
<comment type="caution">
    <text evidence="6">The sequence shown here is derived from an EMBL/GenBank/DDBJ whole genome shotgun (WGS) entry which is preliminary data.</text>
</comment>
<dbReference type="InterPro" id="IPR051134">
    <property type="entry name" value="PPP_phosphatase"/>
</dbReference>
<comment type="catalytic activity">
    <reaction evidence="4">
        <text>O-phospho-L-threonyl-[protein] + H2O = L-threonyl-[protein] + phosphate</text>
        <dbReference type="Rhea" id="RHEA:47004"/>
        <dbReference type="Rhea" id="RHEA-COMP:11060"/>
        <dbReference type="Rhea" id="RHEA-COMP:11605"/>
        <dbReference type="ChEBI" id="CHEBI:15377"/>
        <dbReference type="ChEBI" id="CHEBI:30013"/>
        <dbReference type="ChEBI" id="CHEBI:43474"/>
        <dbReference type="ChEBI" id="CHEBI:61977"/>
        <dbReference type="EC" id="3.1.3.16"/>
    </reaction>
</comment>
<dbReference type="Gene3D" id="3.60.21.10">
    <property type="match status" value="1"/>
</dbReference>
<evidence type="ECO:0000256" key="1">
    <source>
        <dbReference type="ARBA" id="ARBA00001936"/>
    </source>
</evidence>
<evidence type="ECO:0000256" key="3">
    <source>
        <dbReference type="ARBA" id="ARBA00023211"/>
    </source>
</evidence>
<keyword evidence="2" id="KW-0479">Metal-binding</keyword>
<keyword evidence="4" id="KW-0378">Hydrolase</keyword>
<evidence type="ECO:0000313" key="6">
    <source>
        <dbReference type="EMBL" id="KAL3320141.1"/>
    </source>
</evidence>
<dbReference type="GO" id="GO:0046872">
    <property type="term" value="F:metal ion binding"/>
    <property type="evidence" value="ECO:0007669"/>
    <property type="project" value="UniProtKB-KW"/>
</dbReference>
<accession>A0ABD2QN34</accession>
<dbReference type="SUPFAM" id="SSF56300">
    <property type="entry name" value="Metallo-dependent phosphatases"/>
    <property type="match status" value="1"/>
</dbReference>
<dbReference type="PROSITE" id="PS00125">
    <property type="entry name" value="SER_THR_PHOSPHATASE"/>
    <property type="match status" value="1"/>
</dbReference>
<dbReference type="PRINTS" id="PR00114">
    <property type="entry name" value="STPHPHTASE"/>
</dbReference>
<dbReference type="PANTHER" id="PTHR45668:SF3">
    <property type="entry name" value="SERINE_THREONINE-PROTEIN PHOSPHATASE RDGC"/>
    <property type="match status" value="1"/>
</dbReference>
<evidence type="ECO:0000256" key="2">
    <source>
        <dbReference type="ARBA" id="ARBA00022723"/>
    </source>
</evidence>
<protein>
    <recommendedName>
        <fullName evidence="4">Serine/threonine-protein phosphatase</fullName>
        <ecNumber evidence="4">3.1.3.16</ecNumber>
    </recommendedName>
</protein>
<dbReference type="AlphaFoldDB" id="A0ABD2QN34"/>
<name>A0ABD2QN34_9PLAT</name>
<reference evidence="6 7" key="1">
    <citation type="submission" date="2024-11" db="EMBL/GenBank/DDBJ databases">
        <title>Adaptive evolution of stress response genes in parasites aligns with host niche diversity.</title>
        <authorList>
            <person name="Hahn C."/>
            <person name="Resl P."/>
        </authorList>
    </citation>
    <scope>NUCLEOTIDE SEQUENCE [LARGE SCALE GENOMIC DNA]</scope>
    <source>
        <strain evidence="6">EGGRZ-B1_66</strain>
        <tissue evidence="6">Body</tissue>
    </source>
</reference>
<gene>
    <name evidence="6" type="primary">PPEF1</name>
    <name evidence="6" type="ORF">Ciccas_001173</name>
</gene>
<sequence>MAENNTHRTRRETSYNAITAEDLTFRETMSLFCSCTAKLEVVPNVQELSLPSNSKCLLIGDLHGNLQDLHFILSQIEEPGPNNFIIFNGDYVDRGDYSLEVIIVILKLFSSYPNYVFINRGNHEDMILNQYYGFFEELSKKFSPDQAESLKVVTSNCFKALPLCTIIDNTILVCHGGISPNLKIEDLRALDRTKLKSVLNPESDIERMSIQETSHWQQVLELLWSDPMVTNGYKPNLARGSGCYFGPDVTDEFLTNSNLSLIIRSHECCLEGFKFHHSKKVITLFSASNYNRKGGNLGAYLVLTREPYSSSHSQASQQESVLSALNNVSVQYNNRTENMILKDIHYSMKFVSYDCRTPLSLVPASSLQVIDL</sequence>
<dbReference type="InterPro" id="IPR029052">
    <property type="entry name" value="Metallo-depent_PP-like"/>
</dbReference>
<dbReference type="GO" id="GO:0004722">
    <property type="term" value="F:protein serine/threonine phosphatase activity"/>
    <property type="evidence" value="ECO:0007669"/>
    <property type="project" value="UniProtKB-EC"/>
</dbReference>
<dbReference type="EMBL" id="JBJKFK010000073">
    <property type="protein sequence ID" value="KAL3320141.1"/>
    <property type="molecule type" value="Genomic_DNA"/>
</dbReference>
<organism evidence="6 7">
    <name type="scientific">Cichlidogyrus casuarinus</name>
    <dbReference type="NCBI Taxonomy" id="1844966"/>
    <lineage>
        <taxon>Eukaryota</taxon>
        <taxon>Metazoa</taxon>
        <taxon>Spiralia</taxon>
        <taxon>Lophotrochozoa</taxon>
        <taxon>Platyhelminthes</taxon>
        <taxon>Monogenea</taxon>
        <taxon>Monopisthocotylea</taxon>
        <taxon>Dactylogyridea</taxon>
        <taxon>Ancyrocephalidae</taxon>
        <taxon>Cichlidogyrus</taxon>
    </lineage>
</organism>
<evidence type="ECO:0000256" key="4">
    <source>
        <dbReference type="RuleBase" id="RU004273"/>
    </source>
</evidence>
<dbReference type="PANTHER" id="PTHR45668">
    <property type="entry name" value="SERINE/THREONINE-PROTEIN PHOSPHATASE 5-RELATED"/>
    <property type="match status" value="1"/>
</dbReference>
<evidence type="ECO:0000259" key="5">
    <source>
        <dbReference type="PROSITE" id="PS00125"/>
    </source>
</evidence>
<keyword evidence="3" id="KW-0464">Manganese</keyword>
<evidence type="ECO:0000313" key="7">
    <source>
        <dbReference type="Proteomes" id="UP001626550"/>
    </source>
</evidence>
<dbReference type="Proteomes" id="UP001626550">
    <property type="component" value="Unassembled WGS sequence"/>
</dbReference>
<keyword evidence="7" id="KW-1185">Reference proteome</keyword>
<dbReference type="SMART" id="SM00156">
    <property type="entry name" value="PP2Ac"/>
    <property type="match status" value="1"/>
</dbReference>
<proteinExistence type="inferred from homology"/>
<comment type="cofactor">
    <cofactor evidence="1">
        <name>Mn(2+)</name>
        <dbReference type="ChEBI" id="CHEBI:29035"/>
    </cofactor>
</comment>
<feature type="domain" description="Serine/threonine specific protein phosphatases" evidence="5">
    <location>
        <begin position="119"/>
        <end position="124"/>
    </location>
</feature>
<dbReference type="Pfam" id="PF00149">
    <property type="entry name" value="Metallophos"/>
    <property type="match status" value="1"/>
</dbReference>
<comment type="similarity">
    <text evidence="4">Belongs to the PPP phosphatase family.</text>
</comment>
<dbReference type="InterPro" id="IPR006186">
    <property type="entry name" value="Ser/Thr-sp_prot-phosphatase"/>
</dbReference>